<evidence type="ECO:0000313" key="11">
    <source>
        <dbReference type="Proteomes" id="UP000813444"/>
    </source>
</evidence>
<dbReference type="EC" id="2.3.2.31" evidence="2"/>
<dbReference type="Proteomes" id="UP000813444">
    <property type="component" value="Unassembled WGS sequence"/>
</dbReference>
<dbReference type="GO" id="GO:0008270">
    <property type="term" value="F:zinc ion binding"/>
    <property type="evidence" value="ECO:0007669"/>
    <property type="project" value="UniProtKB-KW"/>
</dbReference>
<organism evidence="10 11">
    <name type="scientific">Stachybotrys elegans</name>
    <dbReference type="NCBI Taxonomy" id="80388"/>
    <lineage>
        <taxon>Eukaryota</taxon>
        <taxon>Fungi</taxon>
        <taxon>Dikarya</taxon>
        <taxon>Ascomycota</taxon>
        <taxon>Pezizomycotina</taxon>
        <taxon>Sordariomycetes</taxon>
        <taxon>Hypocreomycetidae</taxon>
        <taxon>Hypocreales</taxon>
        <taxon>Stachybotryaceae</taxon>
        <taxon>Stachybotrys</taxon>
    </lineage>
</organism>
<dbReference type="PANTHER" id="PTHR11685">
    <property type="entry name" value="RBR FAMILY RING FINGER AND IBR DOMAIN-CONTAINING"/>
    <property type="match status" value="1"/>
</dbReference>
<dbReference type="Gene3D" id="1.20.120.1750">
    <property type="match status" value="1"/>
</dbReference>
<protein>
    <recommendedName>
        <fullName evidence="2">RBR-type E3 ubiquitin transferase</fullName>
        <ecNumber evidence="2">2.3.2.31</ecNumber>
    </recommendedName>
</protein>
<dbReference type="Gene3D" id="3.30.40.10">
    <property type="entry name" value="Zinc/RING finger domain, C3HC4 (zinc finger)"/>
    <property type="match status" value="1"/>
</dbReference>
<evidence type="ECO:0000256" key="3">
    <source>
        <dbReference type="ARBA" id="ARBA00022679"/>
    </source>
</evidence>
<evidence type="ECO:0000256" key="4">
    <source>
        <dbReference type="ARBA" id="ARBA00022723"/>
    </source>
</evidence>
<dbReference type="SMART" id="SM00647">
    <property type="entry name" value="IBR"/>
    <property type="match status" value="1"/>
</dbReference>
<dbReference type="GO" id="GO:0061630">
    <property type="term" value="F:ubiquitin protein ligase activity"/>
    <property type="evidence" value="ECO:0007669"/>
    <property type="project" value="UniProtKB-EC"/>
</dbReference>
<comment type="catalytic activity">
    <reaction evidence="1">
        <text>[E2 ubiquitin-conjugating enzyme]-S-ubiquitinyl-L-cysteine + [acceptor protein]-L-lysine = [E2 ubiquitin-conjugating enzyme]-L-cysteine + [acceptor protein]-N(6)-ubiquitinyl-L-lysine.</text>
        <dbReference type="EC" id="2.3.2.31"/>
    </reaction>
</comment>
<keyword evidence="7" id="KW-0833">Ubl conjugation pathway</keyword>
<gene>
    <name evidence="10" type="ORF">B0I35DRAFT_363897</name>
</gene>
<sequence>MSQQPKAKIGQPSRSSVRECVICCAMKIPLAFPNNPTARACEHKPKTCLPCVKGSIAYDIEHKGAGAITCPECGVALEYHDVIRWLDQPERLRYDHLLLRTVLQDNPDFIWCSAPGCENGQIHEGADAQPIVKCNMCGSRTCFLHGVPWHTGLSCEEYDAIQSSSAERNIRPDASPVTFASLSKDQTRVIEERRATEQVIKQTTKPCPNCGRNIEKNGGW</sequence>
<dbReference type="CDD" id="cd20335">
    <property type="entry name" value="BRcat_RBR"/>
    <property type="match status" value="1"/>
</dbReference>
<dbReference type="OrthoDB" id="1431934at2759"/>
<dbReference type="GO" id="GO:0016567">
    <property type="term" value="P:protein ubiquitination"/>
    <property type="evidence" value="ECO:0007669"/>
    <property type="project" value="InterPro"/>
</dbReference>
<dbReference type="SUPFAM" id="SSF57850">
    <property type="entry name" value="RING/U-box"/>
    <property type="match status" value="2"/>
</dbReference>
<dbReference type="AlphaFoldDB" id="A0A8K0SI80"/>
<evidence type="ECO:0000256" key="2">
    <source>
        <dbReference type="ARBA" id="ARBA00012251"/>
    </source>
</evidence>
<reference evidence="10" key="1">
    <citation type="journal article" date="2021" name="Nat. Commun.">
        <title>Genetic determinants of endophytism in the Arabidopsis root mycobiome.</title>
        <authorList>
            <person name="Mesny F."/>
            <person name="Miyauchi S."/>
            <person name="Thiergart T."/>
            <person name="Pickel B."/>
            <person name="Atanasova L."/>
            <person name="Karlsson M."/>
            <person name="Huettel B."/>
            <person name="Barry K.W."/>
            <person name="Haridas S."/>
            <person name="Chen C."/>
            <person name="Bauer D."/>
            <person name="Andreopoulos W."/>
            <person name="Pangilinan J."/>
            <person name="LaButti K."/>
            <person name="Riley R."/>
            <person name="Lipzen A."/>
            <person name="Clum A."/>
            <person name="Drula E."/>
            <person name="Henrissat B."/>
            <person name="Kohler A."/>
            <person name="Grigoriev I.V."/>
            <person name="Martin F.M."/>
            <person name="Hacquard S."/>
        </authorList>
    </citation>
    <scope>NUCLEOTIDE SEQUENCE</scope>
    <source>
        <strain evidence="10">MPI-CAGE-CH-0235</strain>
    </source>
</reference>
<keyword evidence="8" id="KW-0862">Zinc</keyword>
<evidence type="ECO:0000313" key="10">
    <source>
        <dbReference type="EMBL" id="KAH7304021.1"/>
    </source>
</evidence>
<feature type="domain" description="RING-type" evidence="9">
    <location>
        <begin position="16"/>
        <end position="220"/>
    </location>
</feature>
<evidence type="ECO:0000256" key="5">
    <source>
        <dbReference type="ARBA" id="ARBA00022737"/>
    </source>
</evidence>
<keyword evidence="4" id="KW-0479">Metal-binding</keyword>
<dbReference type="Pfam" id="PF01485">
    <property type="entry name" value="IBR"/>
    <property type="match status" value="1"/>
</dbReference>
<evidence type="ECO:0000259" key="9">
    <source>
        <dbReference type="PROSITE" id="PS51873"/>
    </source>
</evidence>
<accession>A0A8K0SI80</accession>
<comment type="caution">
    <text evidence="10">The sequence shown here is derived from an EMBL/GenBank/DDBJ whole genome shotgun (WGS) entry which is preliminary data.</text>
</comment>
<keyword evidence="11" id="KW-1185">Reference proteome</keyword>
<evidence type="ECO:0000256" key="7">
    <source>
        <dbReference type="ARBA" id="ARBA00022786"/>
    </source>
</evidence>
<dbReference type="InterPro" id="IPR031127">
    <property type="entry name" value="E3_UB_ligase_RBR"/>
</dbReference>
<dbReference type="InterPro" id="IPR013083">
    <property type="entry name" value="Znf_RING/FYVE/PHD"/>
</dbReference>
<evidence type="ECO:0000256" key="6">
    <source>
        <dbReference type="ARBA" id="ARBA00022771"/>
    </source>
</evidence>
<keyword evidence="6" id="KW-0863">Zinc-finger</keyword>
<name>A0A8K0SI80_9HYPO</name>
<keyword evidence="3" id="KW-0808">Transferase</keyword>
<dbReference type="InterPro" id="IPR044066">
    <property type="entry name" value="TRIAD_supradom"/>
</dbReference>
<keyword evidence="5" id="KW-0677">Repeat</keyword>
<dbReference type="EMBL" id="JAGPNK010000026">
    <property type="protein sequence ID" value="KAH7304021.1"/>
    <property type="molecule type" value="Genomic_DNA"/>
</dbReference>
<proteinExistence type="predicted"/>
<dbReference type="PROSITE" id="PS51873">
    <property type="entry name" value="TRIAD"/>
    <property type="match status" value="1"/>
</dbReference>
<evidence type="ECO:0000256" key="8">
    <source>
        <dbReference type="ARBA" id="ARBA00022833"/>
    </source>
</evidence>
<dbReference type="InterPro" id="IPR002867">
    <property type="entry name" value="IBR_dom"/>
</dbReference>
<evidence type="ECO:0000256" key="1">
    <source>
        <dbReference type="ARBA" id="ARBA00001798"/>
    </source>
</evidence>